<keyword evidence="1" id="KW-0175">Coiled coil</keyword>
<evidence type="ECO:0000313" key="2">
    <source>
        <dbReference type="EMBL" id="CAK9268135.1"/>
    </source>
</evidence>
<reference evidence="2 3" key="1">
    <citation type="submission" date="2024-02" db="EMBL/GenBank/DDBJ databases">
        <authorList>
            <consortium name="ELIXIR-Norway"/>
            <consortium name="Elixir Norway"/>
        </authorList>
    </citation>
    <scope>NUCLEOTIDE SEQUENCE [LARGE SCALE GENOMIC DNA]</scope>
</reference>
<evidence type="ECO:0000256" key="1">
    <source>
        <dbReference type="SAM" id="Coils"/>
    </source>
</evidence>
<evidence type="ECO:0000313" key="3">
    <source>
        <dbReference type="Proteomes" id="UP001497444"/>
    </source>
</evidence>
<dbReference type="EMBL" id="OZ020097">
    <property type="protein sequence ID" value="CAK9268135.1"/>
    <property type="molecule type" value="Genomic_DNA"/>
</dbReference>
<keyword evidence="3" id="KW-1185">Reference proteome</keyword>
<organism evidence="2 3">
    <name type="scientific">Sphagnum jensenii</name>
    <dbReference type="NCBI Taxonomy" id="128206"/>
    <lineage>
        <taxon>Eukaryota</taxon>
        <taxon>Viridiplantae</taxon>
        <taxon>Streptophyta</taxon>
        <taxon>Embryophyta</taxon>
        <taxon>Bryophyta</taxon>
        <taxon>Sphagnophytina</taxon>
        <taxon>Sphagnopsida</taxon>
        <taxon>Sphagnales</taxon>
        <taxon>Sphagnaceae</taxon>
        <taxon>Sphagnum</taxon>
    </lineage>
</organism>
<name>A0ABP0WRP9_9BRYO</name>
<proteinExistence type="predicted"/>
<dbReference type="PANTHER" id="PTHR36051:SF2">
    <property type="entry name" value="DYNAMIN"/>
    <property type="match status" value="1"/>
</dbReference>
<feature type="coiled-coil region" evidence="1">
    <location>
        <begin position="190"/>
        <end position="217"/>
    </location>
</feature>
<accession>A0ABP0WRP9</accession>
<sequence>MQIENLSTMKSSLHRKERTMGDVGLRNPFVLRVGQVMSGFGAGCGLGIGVGVPIPLDIPGISGVMSAAQGATRRIGGSHHVQSLIRRVGIKNLQAGIGCGVGIGHGFGVGIALKPGVAQQAVHLFQEAVSVLKNKLLSRVDDGGNQVEALPGIRTGSAQPGTVVSPNSEQGHIVPSIKHSDSEVERLQTQNEILRTLLRHQEKIEELEQQNALLREGLNSEHNIGNRAIQDHYARLPNLHQPSDRAICFSCRRRARRRT</sequence>
<dbReference type="PANTHER" id="PTHR36051">
    <property type="entry name" value="DYNAMIN"/>
    <property type="match status" value="1"/>
</dbReference>
<dbReference type="Proteomes" id="UP001497444">
    <property type="component" value="Chromosome 2"/>
</dbReference>
<gene>
    <name evidence="2" type="ORF">CSSPJE1EN1_LOCUS13613</name>
</gene>
<protein>
    <submittedName>
        <fullName evidence="2">Uncharacterized protein</fullName>
    </submittedName>
</protein>